<keyword evidence="4" id="KW-1185">Reference proteome</keyword>
<dbReference type="Gene3D" id="3.40.50.300">
    <property type="entry name" value="P-loop containing nucleotide triphosphate hydrolases"/>
    <property type="match status" value="1"/>
</dbReference>
<evidence type="ECO:0000259" key="2">
    <source>
        <dbReference type="Pfam" id="PF13635"/>
    </source>
</evidence>
<evidence type="ECO:0000313" key="3">
    <source>
        <dbReference type="EMBL" id="MBF5058805.1"/>
    </source>
</evidence>
<dbReference type="SUPFAM" id="SSF52540">
    <property type="entry name" value="P-loop containing nucleoside triphosphate hydrolases"/>
    <property type="match status" value="1"/>
</dbReference>
<evidence type="ECO:0008006" key="5">
    <source>
        <dbReference type="Google" id="ProtNLM"/>
    </source>
</evidence>
<comment type="caution">
    <text evidence="3">The sequence shown here is derived from an EMBL/GenBank/DDBJ whole genome shotgun (WGS) entry which is preliminary data.</text>
</comment>
<sequence>MEYTPEISVNNGVGMLPRLRRFSTKQSFFLFGPRGTGKSTLLKQSFNQDECLWLDLLDSSVEERFFNKPDELYAIVKALPPKVKYVIVDEVQKVPKLLDEVHRLIEDEEVDKVFILTGSSARKLKRDGANLLAGRAFVYHLHPFSCFELKERFDLEKALHSGTLPRVFSLQGEEEERAFLRAYADTYLKEEIANEQLVRKLQPFRRFLEVAAQCNGKIINYANIGRDVGIDDKTAKEYFSILEDTMLGFFLEPFHNSFRKRLVGKPKFYFFDPGVVRTLSRRLSVPLTPQTAAYGEAFEHFILLEINRLGSYFQPDYRFSFIRTTSDVEVDLVVERPGKPLLCIEIKSGEAVDEVSLRSFIKITKEIPDCEAIVLSQDRFMKKFEHVACYPWKQGIEEIFPEIN</sequence>
<dbReference type="InterPro" id="IPR025420">
    <property type="entry name" value="DUF4143"/>
</dbReference>
<proteinExistence type="predicted"/>
<protein>
    <recommendedName>
        <fullName evidence="5">AAA+ ATPase domain-containing protein</fullName>
    </recommendedName>
</protein>
<dbReference type="Pfam" id="PF13173">
    <property type="entry name" value="AAA_14"/>
    <property type="match status" value="1"/>
</dbReference>
<dbReference type="InterPro" id="IPR027417">
    <property type="entry name" value="P-loop_NTPase"/>
</dbReference>
<dbReference type="PANTHER" id="PTHR43566">
    <property type="entry name" value="CONSERVED PROTEIN"/>
    <property type="match status" value="1"/>
</dbReference>
<evidence type="ECO:0000313" key="4">
    <source>
        <dbReference type="Proteomes" id="UP001194714"/>
    </source>
</evidence>
<reference evidence="3 4" key="1">
    <citation type="submission" date="2020-01" db="EMBL/GenBank/DDBJ databases">
        <title>Draft genome sequence of Cand. Neptunochlamydia vexilliferae K9.</title>
        <authorList>
            <person name="Schulz F."/>
            <person name="Koestlbacher S."/>
            <person name="Wascher F."/>
            <person name="Pizzetti I."/>
            <person name="Horn M."/>
        </authorList>
    </citation>
    <scope>NUCLEOTIDE SEQUENCE [LARGE SCALE GENOMIC DNA]</scope>
    <source>
        <strain evidence="3 4">K9</strain>
    </source>
</reference>
<name>A0ABS0AXE1_9BACT</name>
<organism evidence="3 4">
    <name type="scientific">Candidatus Neptunichlamydia vexilliferae</name>
    <dbReference type="NCBI Taxonomy" id="1651774"/>
    <lineage>
        <taxon>Bacteria</taxon>
        <taxon>Pseudomonadati</taxon>
        <taxon>Chlamydiota</taxon>
        <taxon>Chlamydiia</taxon>
        <taxon>Parachlamydiales</taxon>
        <taxon>Simkaniaceae</taxon>
        <taxon>Candidatus Neptunichlamydia</taxon>
    </lineage>
</organism>
<dbReference type="InterPro" id="IPR041682">
    <property type="entry name" value="AAA_14"/>
</dbReference>
<dbReference type="Proteomes" id="UP001194714">
    <property type="component" value="Unassembled WGS sequence"/>
</dbReference>
<accession>A0ABS0AXE1</accession>
<dbReference type="PANTHER" id="PTHR43566:SF2">
    <property type="entry name" value="DUF4143 DOMAIN-CONTAINING PROTEIN"/>
    <property type="match status" value="1"/>
</dbReference>
<feature type="domain" description="DUF4143" evidence="2">
    <location>
        <begin position="191"/>
        <end position="349"/>
    </location>
</feature>
<evidence type="ECO:0000259" key="1">
    <source>
        <dbReference type="Pfam" id="PF13173"/>
    </source>
</evidence>
<dbReference type="Pfam" id="PF13635">
    <property type="entry name" value="DUF4143"/>
    <property type="match status" value="1"/>
</dbReference>
<dbReference type="EMBL" id="JAAEJV010000004">
    <property type="protein sequence ID" value="MBF5058805.1"/>
    <property type="molecule type" value="Genomic_DNA"/>
</dbReference>
<gene>
    <name evidence="3" type="ORF">NEPTK9_000304</name>
</gene>
<feature type="domain" description="AAA" evidence="1">
    <location>
        <begin position="26"/>
        <end position="149"/>
    </location>
</feature>